<reference evidence="1 2" key="1">
    <citation type="journal article" date="2013" name="Genome Announc.">
        <title>Genome Sequence of the Obligate Gammaproteobacterial Methanotroph Methylomicrobium album Strain BG8.</title>
        <authorList>
            <person name="Kits K.D."/>
            <person name="Kalyuzhnaya M.G."/>
            <person name="Klotz M.G."/>
            <person name="Jetten M.S."/>
            <person name="Op den Camp H.J."/>
            <person name="Vuilleumier S."/>
            <person name="Bringel F."/>
            <person name="Dispirito A.A."/>
            <person name="Murrell J.C."/>
            <person name="Bruce D."/>
            <person name="Cheng J.F."/>
            <person name="Copeland A."/>
            <person name="Goodwin L."/>
            <person name="Hauser L."/>
            <person name="Lajus A."/>
            <person name="Land M.L."/>
            <person name="Lapidus A."/>
            <person name="Lucas S."/>
            <person name="Medigue C."/>
            <person name="Pitluck S."/>
            <person name="Woyke T."/>
            <person name="Zeytun A."/>
            <person name="Stein L.Y."/>
        </authorList>
    </citation>
    <scope>NUCLEOTIDE SEQUENCE [LARGE SCALE GENOMIC DNA]</scope>
    <source>
        <strain evidence="1 2">BG8</strain>
    </source>
</reference>
<dbReference type="STRING" id="686340.Metal_1671"/>
<dbReference type="HOGENOM" id="CLU_124446_2_0_6"/>
<dbReference type="eggNOG" id="ENOG50330BC">
    <property type="taxonomic scope" value="Bacteria"/>
</dbReference>
<evidence type="ECO:0000313" key="2">
    <source>
        <dbReference type="Proteomes" id="UP000005090"/>
    </source>
</evidence>
<keyword evidence="2" id="KW-1185">Reference proteome</keyword>
<dbReference type="Proteomes" id="UP000005090">
    <property type="component" value="Chromosome"/>
</dbReference>
<dbReference type="AlphaFoldDB" id="H8GM85"/>
<proteinExistence type="predicted"/>
<dbReference type="RefSeq" id="WP_005371296.1">
    <property type="nucleotide sequence ID" value="NZ_CM001475.1"/>
</dbReference>
<gene>
    <name evidence="1" type="ORF">Metal_1671</name>
</gene>
<dbReference type="EMBL" id="CM001475">
    <property type="protein sequence ID" value="EIC29446.1"/>
    <property type="molecule type" value="Genomic_DNA"/>
</dbReference>
<evidence type="ECO:0000313" key="1">
    <source>
        <dbReference type="EMBL" id="EIC29446.1"/>
    </source>
</evidence>
<dbReference type="Pfam" id="PF05565">
    <property type="entry name" value="Sipho_Gp157"/>
    <property type="match status" value="1"/>
</dbReference>
<dbReference type="InterPro" id="IPR008840">
    <property type="entry name" value="Sipho_Gp157"/>
</dbReference>
<sequence>MPNLTLYQLSAHYVQALDALTDPDAELPAEAISDTLEALAGELEEKAVNVAKFLRNMETTAEAIKVAEANMAKRRKTLENRVQWLKGYLKSNMEHSGMTEIECPYFRVTIRSNPPAVEILDEDSVPAEFKEPVVNWKVDKTAIRKALQAGQSVAGASLSQGARLVIK</sequence>
<organism evidence="1 2">
    <name type="scientific">Methylomicrobium album BG8</name>
    <dbReference type="NCBI Taxonomy" id="686340"/>
    <lineage>
        <taxon>Bacteria</taxon>
        <taxon>Pseudomonadati</taxon>
        <taxon>Pseudomonadota</taxon>
        <taxon>Gammaproteobacteria</taxon>
        <taxon>Methylococcales</taxon>
        <taxon>Methylococcaceae</taxon>
        <taxon>Methylomicrobium</taxon>
    </lineage>
</organism>
<protein>
    <recommendedName>
        <fullName evidence="3">Siphovirus Gp157 protein</fullName>
    </recommendedName>
</protein>
<accession>H8GM85</accession>
<evidence type="ECO:0008006" key="3">
    <source>
        <dbReference type="Google" id="ProtNLM"/>
    </source>
</evidence>
<name>H8GM85_METAL</name>